<dbReference type="AlphaFoldDB" id="L0DG69"/>
<evidence type="ECO:0000313" key="3">
    <source>
        <dbReference type="Proteomes" id="UP000010798"/>
    </source>
</evidence>
<evidence type="ECO:0000256" key="1">
    <source>
        <dbReference type="SAM" id="MobiDB-lite"/>
    </source>
</evidence>
<dbReference type="Proteomes" id="UP000010798">
    <property type="component" value="Chromosome"/>
</dbReference>
<dbReference type="EMBL" id="CP003364">
    <property type="protein sequence ID" value="AGA27845.1"/>
    <property type="molecule type" value="Genomic_DNA"/>
</dbReference>
<protein>
    <submittedName>
        <fullName evidence="2">Uncharacterized protein</fullName>
    </submittedName>
</protein>
<feature type="compositionally biased region" description="Basic and acidic residues" evidence="1">
    <location>
        <begin position="47"/>
        <end position="59"/>
    </location>
</feature>
<dbReference type="RefSeq" id="WP_015246988.1">
    <property type="nucleotide sequence ID" value="NC_019892.1"/>
</dbReference>
<dbReference type="OrthoDB" id="9955022at2"/>
<gene>
    <name evidence="2" type="ordered locus">Sinac_3595</name>
</gene>
<dbReference type="HOGENOM" id="CLU_2958282_0_0_0"/>
<proteinExistence type="predicted"/>
<evidence type="ECO:0000313" key="2">
    <source>
        <dbReference type="EMBL" id="AGA27845.1"/>
    </source>
</evidence>
<name>L0DG69_SINAD</name>
<keyword evidence="3" id="KW-1185">Reference proteome</keyword>
<dbReference type="KEGG" id="saci:Sinac_3595"/>
<reference evidence="2 3" key="1">
    <citation type="submission" date="2012-02" db="EMBL/GenBank/DDBJ databases">
        <title>Complete sequence of chromosome of Singulisphaera acidiphila DSM 18658.</title>
        <authorList>
            <consortium name="US DOE Joint Genome Institute (JGI-PGF)"/>
            <person name="Lucas S."/>
            <person name="Copeland A."/>
            <person name="Lapidus A."/>
            <person name="Glavina del Rio T."/>
            <person name="Dalin E."/>
            <person name="Tice H."/>
            <person name="Bruce D."/>
            <person name="Goodwin L."/>
            <person name="Pitluck S."/>
            <person name="Peters L."/>
            <person name="Ovchinnikova G."/>
            <person name="Chertkov O."/>
            <person name="Kyrpides N."/>
            <person name="Mavromatis K."/>
            <person name="Ivanova N."/>
            <person name="Brettin T."/>
            <person name="Detter J.C."/>
            <person name="Han C."/>
            <person name="Larimer F."/>
            <person name="Land M."/>
            <person name="Hauser L."/>
            <person name="Markowitz V."/>
            <person name="Cheng J.-F."/>
            <person name="Hugenholtz P."/>
            <person name="Woyke T."/>
            <person name="Wu D."/>
            <person name="Tindall B."/>
            <person name="Pomrenke H."/>
            <person name="Brambilla E."/>
            <person name="Klenk H.-P."/>
            <person name="Eisen J.A."/>
        </authorList>
    </citation>
    <scope>NUCLEOTIDE SEQUENCE [LARGE SCALE GENOMIC DNA]</scope>
    <source>
        <strain evidence="3">ATCC BAA-1392 / DSM 18658 / VKM B-2454 / MOB10</strain>
    </source>
</reference>
<accession>L0DG69</accession>
<feature type="region of interest" description="Disordered" evidence="1">
    <location>
        <begin position="33"/>
        <end position="59"/>
    </location>
</feature>
<organism evidence="2 3">
    <name type="scientific">Singulisphaera acidiphila (strain ATCC BAA-1392 / DSM 18658 / VKM B-2454 / MOB10)</name>
    <dbReference type="NCBI Taxonomy" id="886293"/>
    <lineage>
        <taxon>Bacteria</taxon>
        <taxon>Pseudomonadati</taxon>
        <taxon>Planctomycetota</taxon>
        <taxon>Planctomycetia</taxon>
        <taxon>Isosphaerales</taxon>
        <taxon>Isosphaeraceae</taxon>
        <taxon>Singulisphaera</taxon>
    </lineage>
</organism>
<dbReference type="STRING" id="886293.Sinac_3595"/>
<sequence>MSAQRLRLWLTPLILVVPLEFVGCAPADSGTIDLKKKAESSPSGPSKPREFRPGDLEER</sequence>